<sequence length="407" mass="46054">MPRRPINTSNSSADQSALPTSTSMVLHPSPALDRAHLRIAYFLAEFGTRPCEALGSLGHLFRYYLPMVSSHRQHGWSLSLPTTPVVFAVDALAHCHFGTANADSVSVRRSFDMYGRALQSMSARMTEMKRAGSDFPYMSDEDWQHFAFFCLVMAFWELLRNRSTANGESSSPSLAHRYEKVEIILSQNESRLARWNTNVCEISLSSWLSLHQDMAPISGRPYFNTILTFRTMLEYHSITLYWTIIMSLRLLLSDMLALMVRIGTAGMPPNTRDKIEDHRIQLMEYALNVLQTICYATHAENRAVGPCVVTAAFQLTIAVLERERNFLQAEPAGSNEDRIQRCDGLKALAVRYLDCYGEQDTRQDRLGLSEKLGIHVCSMGWNFRRCLSLCYLQGCSRHSSLASDGRI</sequence>
<gene>
    <name evidence="2" type="ORF">B0T10DRAFT_554058</name>
</gene>
<feature type="region of interest" description="Disordered" evidence="1">
    <location>
        <begin position="1"/>
        <end position="24"/>
    </location>
</feature>
<proteinExistence type="predicted"/>
<evidence type="ECO:0000313" key="3">
    <source>
        <dbReference type="Proteomes" id="UP000777438"/>
    </source>
</evidence>
<protein>
    <submittedName>
        <fullName evidence="2">Uncharacterized protein</fullName>
    </submittedName>
</protein>
<keyword evidence="3" id="KW-1185">Reference proteome</keyword>
<dbReference type="OrthoDB" id="4314040at2759"/>
<dbReference type="Proteomes" id="UP000777438">
    <property type="component" value="Unassembled WGS sequence"/>
</dbReference>
<comment type="caution">
    <text evidence="2">The sequence shown here is derived from an EMBL/GenBank/DDBJ whole genome shotgun (WGS) entry which is preliminary data.</text>
</comment>
<accession>A0A9P8VLP8</accession>
<reference evidence="2 3" key="1">
    <citation type="journal article" date="2021" name="Nat. Commun.">
        <title>Genetic determinants of endophytism in the Arabidopsis root mycobiome.</title>
        <authorList>
            <person name="Mesny F."/>
            <person name="Miyauchi S."/>
            <person name="Thiergart T."/>
            <person name="Pickel B."/>
            <person name="Atanasova L."/>
            <person name="Karlsson M."/>
            <person name="Huettel B."/>
            <person name="Barry K.W."/>
            <person name="Haridas S."/>
            <person name="Chen C."/>
            <person name="Bauer D."/>
            <person name="Andreopoulos W."/>
            <person name="Pangilinan J."/>
            <person name="LaButti K."/>
            <person name="Riley R."/>
            <person name="Lipzen A."/>
            <person name="Clum A."/>
            <person name="Drula E."/>
            <person name="Henrissat B."/>
            <person name="Kohler A."/>
            <person name="Grigoriev I.V."/>
            <person name="Martin F.M."/>
            <person name="Hacquard S."/>
        </authorList>
    </citation>
    <scope>NUCLEOTIDE SEQUENCE [LARGE SCALE GENOMIC DNA]</scope>
    <source>
        <strain evidence="2 3">MPI-CAGE-CH-0241</strain>
    </source>
</reference>
<organism evidence="2 3">
    <name type="scientific">Thelonectria olida</name>
    <dbReference type="NCBI Taxonomy" id="1576542"/>
    <lineage>
        <taxon>Eukaryota</taxon>
        <taxon>Fungi</taxon>
        <taxon>Dikarya</taxon>
        <taxon>Ascomycota</taxon>
        <taxon>Pezizomycotina</taxon>
        <taxon>Sordariomycetes</taxon>
        <taxon>Hypocreomycetidae</taxon>
        <taxon>Hypocreales</taxon>
        <taxon>Nectriaceae</taxon>
        <taxon>Thelonectria</taxon>
    </lineage>
</organism>
<dbReference type="EMBL" id="JAGPYM010000111">
    <property type="protein sequence ID" value="KAH6867300.1"/>
    <property type="molecule type" value="Genomic_DNA"/>
</dbReference>
<name>A0A9P8VLP8_9HYPO</name>
<dbReference type="AlphaFoldDB" id="A0A9P8VLP8"/>
<evidence type="ECO:0000256" key="1">
    <source>
        <dbReference type="SAM" id="MobiDB-lite"/>
    </source>
</evidence>
<evidence type="ECO:0000313" key="2">
    <source>
        <dbReference type="EMBL" id="KAH6867300.1"/>
    </source>
</evidence>